<dbReference type="Proteomes" id="UP000824469">
    <property type="component" value="Unassembled WGS sequence"/>
</dbReference>
<sequence length="146" mass="16574">TIKCLTLGDYVMIEDRLVNLLGGPSLEAWFEEEVPEDMQFKSVCAKKDKGKMVYVIDGEEKESLNFDHSVGMHEVVDSVDACACVYHEPLKTRKANIGSEKEPKEAIIGDYWLDKEVSNIIDLLREFEDLFLCGYHELKGVHHPLG</sequence>
<proteinExistence type="predicted"/>
<organism evidence="1 2">
    <name type="scientific">Taxus chinensis</name>
    <name type="common">Chinese yew</name>
    <name type="synonym">Taxus wallichiana var. chinensis</name>
    <dbReference type="NCBI Taxonomy" id="29808"/>
    <lineage>
        <taxon>Eukaryota</taxon>
        <taxon>Viridiplantae</taxon>
        <taxon>Streptophyta</taxon>
        <taxon>Embryophyta</taxon>
        <taxon>Tracheophyta</taxon>
        <taxon>Spermatophyta</taxon>
        <taxon>Pinopsida</taxon>
        <taxon>Pinidae</taxon>
        <taxon>Conifers II</taxon>
        <taxon>Cupressales</taxon>
        <taxon>Taxaceae</taxon>
        <taxon>Taxus</taxon>
    </lineage>
</organism>
<feature type="non-terminal residue" evidence="1">
    <location>
        <position position="1"/>
    </location>
</feature>
<reference evidence="1 2" key="1">
    <citation type="journal article" date="2021" name="Nat. Plants">
        <title>The Taxus genome provides insights into paclitaxel biosynthesis.</title>
        <authorList>
            <person name="Xiong X."/>
            <person name="Gou J."/>
            <person name="Liao Q."/>
            <person name="Li Y."/>
            <person name="Zhou Q."/>
            <person name="Bi G."/>
            <person name="Li C."/>
            <person name="Du R."/>
            <person name="Wang X."/>
            <person name="Sun T."/>
            <person name="Guo L."/>
            <person name="Liang H."/>
            <person name="Lu P."/>
            <person name="Wu Y."/>
            <person name="Zhang Z."/>
            <person name="Ro D.K."/>
            <person name="Shang Y."/>
            <person name="Huang S."/>
            <person name="Yan J."/>
        </authorList>
    </citation>
    <scope>NUCLEOTIDE SEQUENCE [LARGE SCALE GENOMIC DNA]</scope>
    <source>
        <strain evidence="1">Ta-2019</strain>
    </source>
</reference>
<protein>
    <submittedName>
        <fullName evidence="1">Uncharacterized protein</fullName>
    </submittedName>
</protein>
<feature type="non-terminal residue" evidence="1">
    <location>
        <position position="146"/>
    </location>
</feature>
<evidence type="ECO:0000313" key="2">
    <source>
        <dbReference type="Proteomes" id="UP000824469"/>
    </source>
</evidence>
<accession>A0AA38FF92</accession>
<dbReference type="AlphaFoldDB" id="A0AA38FF92"/>
<comment type="caution">
    <text evidence="1">The sequence shown here is derived from an EMBL/GenBank/DDBJ whole genome shotgun (WGS) entry which is preliminary data.</text>
</comment>
<dbReference type="EMBL" id="JAHRHJ020000010">
    <property type="protein sequence ID" value="KAH9299875.1"/>
    <property type="molecule type" value="Genomic_DNA"/>
</dbReference>
<evidence type="ECO:0000313" key="1">
    <source>
        <dbReference type="EMBL" id="KAH9299875.1"/>
    </source>
</evidence>
<name>A0AA38FF92_TAXCH</name>
<keyword evidence="2" id="KW-1185">Reference proteome</keyword>
<gene>
    <name evidence="1" type="ORF">KI387_044098</name>
</gene>